<dbReference type="InterPro" id="IPR011042">
    <property type="entry name" value="6-blade_b-propeller_TolB-like"/>
</dbReference>
<dbReference type="InterPro" id="IPR012938">
    <property type="entry name" value="Glc/Sorbosone_DH"/>
</dbReference>
<evidence type="ECO:0000256" key="6">
    <source>
        <dbReference type="SAM" id="SignalP"/>
    </source>
</evidence>
<sequence precursor="true">MSHVFRLLSLVLLATLAGNLYAQSSIDAIYQQRCAQCHGKDLTGGNAQSMVDGIWQFGRGDGDLTRNIKYGISSVGMPDYDKVLSDSEIQGLVKYIRDAQNQAGIEPPPMPEKLLTRHYDVGVEKWIADGIDTPWSLIFLDDSTALLTERPGRLRVVINGKLHPDPIEGTPETLPINQGGYMDVAADPNYAENGWVYLAYTHSLAGNNRDAPAMTRVVRGKLKDHKWVEEEVVFSCPPSSYSTTRFHYGSRLAFDHEGHLLVSVGDRGAMERAQDTKQPNGKIHRVNPDGSIPDDNPYADGSEGLNTVYSYGHRNPQGLAVHPTTGLIWETEHGPMGGDEVNIIYPAKNYGWPKSTYGIDYNGTIISEDLTLEGTQQPVLYWVPSIAVCGADFVTGDAFPLWENNLLVTGLGHEELRRLVVDEDRVLHQELLLKNAGRVRDVECGPDGSVYVILNKPDVVLKLTNQGRAIRQ</sequence>
<keyword evidence="6" id="KW-0732">Signal</keyword>
<dbReference type="KEGG" id="amuc:Pan181_06010"/>
<dbReference type="SUPFAM" id="SSF50952">
    <property type="entry name" value="Soluble quinoprotein glucose dehydrogenase"/>
    <property type="match status" value="1"/>
</dbReference>
<evidence type="ECO:0000256" key="1">
    <source>
        <dbReference type="ARBA" id="ARBA00022617"/>
    </source>
</evidence>
<dbReference type="InterPro" id="IPR009056">
    <property type="entry name" value="Cyt_c-like_dom"/>
</dbReference>
<accession>A0A518AI70</accession>
<proteinExistence type="predicted"/>
<feature type="region of interest" description="Disordered" evidence="5">
    <location>
        <begin position="272"/>
        <end position="294"/>
    </location>
</feature>
<keyword evidence="9" id="KW-1185">Reference proteome</keyword>
<dbReference type="Gene3D" id="2.120.10.30">
    <property type="entry name" value="TolB, C-terminal domain"/>
    <property type="match status" value="1"/>
</dbReference>
<reference evidence="8 9" key="1">
    <citation type="submission" date="2019-02" db="EMBL/GenBank/DDBJ databases">
        <title>Deep-cultivation of Planctomycetes and their phenomic and genomic characterization uncovers novel biology.</title>
        <authorList>
            <person name="Wiegand S."/>
            <person name="Jogler M."/>
            <person name="Boedeker C."/>
            <person name="Pinto D."/>
            <person name="Vollmers J."/>
            <person name="Rivas-Marin E."/>
            <person name="Kohn T."/>
            <person name="Peeters S.H."/>
            <person name="Heuer A."/>
            <person name="Rast P."/>
            <person name="Oberbeckmann S."/>
            <person name="Bunk B."/>
            <person name="Jeske O."/>
            <person name="Meyerdierks A."/>
            <person name="Storesund J.E."/>
            <person name="Kallscheuer N."/>
            <person name="Luecker S."/>
            <person name="Lage O.M."/>
            <person name="Pohl T."/>
            <person name="Merkel B.J."/>
            <person name="Hornburger P."/>
            <person name="Mueller R.-W."/>
            <person name="Bruemmer F."/>
            <person name="Labrenz M."/>
            <person name="Spormann A.M."/>
            <person name="Op den Camp H."/>
            <person name="Overmann J."/>
            <person name="Amann R."/>
            <person name="Jetten M.S.M."/>
            <person name="Mascher T."/>
            <person name="Medema M.H."/>
            <person name="Devos D.P."/>
            <person name="Kaster A.-K."/>
            <person name="Ovreas L."/>
            <person name="Rohde M."/>
            <person name="Galperin M.Y."/>
            <person name="Jogler C."/>
        </authorList>
    </citation>
    <scope>NUCLEOTIDE SEQUENCE [LARGE SCALE GENOMIC DNA]</scope>
    <source>
        <strain evidence="8 9">Pan181</strain>
    </source>
</reference>
<dbReference type="Proteomes" id="UP000315750">
    <property type="component" value="Chromosome"/>
</dbReference>
<evidence type="ECO:0000313" key="8">
    <source>
        <dbReference type="EMBL" id="QDU54420.1"/>
    </source>
</evidence>
<dbReference type="PANTHER" id="PTHR19328">
    <property type="entry name" value="HEDGEHOG-INTERACTING PROTEIN"/>
    <property type="match status" value="1"/>
</dbReference>
<dbReference type="EC" id="1.1.5.-" evidence="8"/>
<dbReference type="EMBL" id="CP036278">
    <property type="protein sequence ID" value="QDU54420.1"/>
    <property type="molecule type" value="Genomic_DNA"/>
</dbReference>
<evidence type="ECO:0000256" key="2">
    <source>
        <dbReference type="ARBA" id="ARBA00022723"/>
    </source>
</evidence>
<dbReference type="OrthoDB" id="9770183at2"/>
<keyword evidence="1 4" id="KW-0349">Heme</keyword>
<dbReference type="GO" id="GO:0020037">
    <property type="term" value="F:heme binding"/>
    <property type="evidence" value="ECO:0007669"/>
    <property type="project" value="InterPro"/>
</dbReference>
<feature type="chain" id="PRO_5021909518" evidence="6">
    <location>
        <begin position="23"/>
        <end position="472"/>
    </location>
</feature>
<dbReference type="InterPro" id="IPR011041">
    <property type="entry name" value="Quinoprot_gluc/sorb_DH_b-prop"/>
</dbReference>
<dbReference type="SUPFAM" id="SSF46626">
    <property type="entry name" value="Cytochrome c"/>
    <property type="match status" value="1"/>
</dbReference>
<dbReference type="Gene3D" id="1.10.760.10">
    <property type="entry name" value="Cytochrome c-like domain"/>
    <property type="match status" value="1"/>
</dbReference>
<evidence type="ECO:0000256" key="5">
    <source>
        <dbReference type="SAM" id="MobiDB-lite"/>
    </source>
</evidence>
<evidence type="ECO:0000256" key="4">
    <source>
        <dbReference type="PROSITE-ProRule" id="PRU00433"/>
    </source>
</evidence>
<evidence type="ECO:0000313" key="9">
    <source>
        <dbReference type="Proteomes" id="UP000315750"/>
    </source>
</evidence>
<dbReference type="Pfam" id="PF13442">
    <property type="entry name" value="Cytochrome_CBB3"/>
    <property type="match status" value="1"/>
</dbReference>
<feature type="domain" description="Cytochrome c" evidence="7">
    <location>
        <begin position="21"/>
        <end position="100"/>
    </location>
</feature>
<dbReference type="GO" id="GO:0009055">
    <property type="term" value="F:electron transfer activity"/>
    <property type="evidence" value="ECO:0007669"/>
    <property type="project" value="InterPro"/>
</dbReference>
<organism evidence="8 9">
    <name type="scientific">Aeoliella mucimassa</name>
    <dbReference type="NCBI Taxonomy" id="2527972"/>
    <lineage>
        <taxon>Bacteria</taxon>
        <taxon>Pseudomonadati</taxon>
        <taxon>Planctomycetota</taxon>
        <taxon>Planctomycetia</taxon>
        <taxon>Pirellulales</taxon>
        <taxon>Lacipirellulaceae</taxon>
        <taxon>Aeoliella</taxon>
    </lineage>
</organism>
<dbReference type="PROSITE" id="PS51007">
    <property type="entry name" value="CYTC"/>
    <property type="match status" value="1"/>
</dbReference>
<dbReference type="AlphaFoldDB" id="A0A518AI70"/>
<protein>
    <submittedName>
        <fullName evidence="8">Soluble aldose sugar dehydrogenase YliI</fullName>
        <ecNumber evidence="8">1.1.5.-</ecNumber>
    </submittedName>
</protein>
<dbReference type="PANTHER" id="PTHR19328:SF75">
    <property type="entry name" value="ALDOSE SUGAR DEHYDROGENASE YLII"/>
    <property type="match status" value="1"/>
</dbReference>
<dbReference type="GO" id="GO:0046872">
    <property type="term" value="F:metal ion binding"/>
    <property type="evidence" value="ECO:0007669"/>
    <property type="project" value="UniProtKB-KW"/>
</dbReference>
<evidence type="ECO:0000256" key="3">
    <source>
        <dbReference type="ARBA" id="ARBA00023004"/>
    </source>
</evidence>
<keyword evidence="2 4" id="KW-0479">Metal-binding</keyword>
<dbReference type="RefSeq" id="WP_145245401.1">
    <property type="nucleotide sequence ID" value="NZ_CP036278.1"/>
</dbReference>
<dbReference type="Pfam" id="PF07995">
    <property type="entry name" value="GSDH"/>
    <property type="match status" value="1"/>
</dbReference>
<dbReference type="InterPro" id="IPR036909">
    <property type="entry name" value="Cyt_c-like_dom_sf"/>
</dbReference>
<feature type="signal peptide" evidence="6">
    <location>
        <begin position="1"/>
        <end position="22"/>
    </location>
</feature>
<keyword evidence="8" id="KW-0560">Oxidoreductase</keyword>
<dbReference type="GO" id="GO:0016491">
    <property type="term" value="F:oxidoreductase activity"/>
    <property type="evidence" value="ECO:0007669"/>
    <property type="project" value="UniProtKB-KW"/>
</dbReference>
<gene>
    <name evidence="8" type="primary">yliI_1</name>
    <name evidence="8" type="ORF">Pan181_06010</name>
</gene>
<name>A0A518AI70_9BACT</name>
<keyword evidence="3 4" id="KW-0408">Iron</keyword>
<evidence type="ECO:0000259" key="7">
    <source>
        <dbReference type="PROSITE" id="PS51007"/>
    </source>
</evidence>